<keyword evidence="3" id="KW-0449">Lipoprotein</keyword>
<dbReference type="Pfam" id="PF03886">
    <property type="entry name" value="ABC_trans_aux"/>
    <property type="match status" value="1"/>
</dbReference>
<dbReference type="PROSITE" id="PS51257">
    <property type="entry name" value="PROKAR_LIPOPROTEIN"/>
    <property type="match status" value="1"/>
</dbReference>
<keyword evidence="1" id="KW-0732">Signal</keyword>
<gene>
    <name evidence="3" type="ORF">LZ536_06725</name>
</gene>
<evidence type="ECO:0000256" key="1">
    <source>
        <dbReference type="SAM" id="SignalP"/>
    </source>
</evidence>
<evidence type="ECO:0000313" key="3">
    <source>
        <dbReference type="EMBL" id="MCL6683594.1"/>
    </source>
</evidence>
<dbReference type="Gene3D" id="3.40.50.10610">
    <property type="entry name" value="ABC-type transport auxiliary lipoprotein component"/>
    <property type="match status" value="1"/>
</dbReference>
<feature type="signal peptide" evidence="1">
    <location>
        <begin position="1"/>
        <end position="23"/>
    </location>
</feature>
<comment type="caution">
    <text evidence="3">The sequence shown here is derived from an EMBL/GenBank/DDBJ whole genome shotgun (WGS) entry which is preliminary data.</text>
</comment>
<dbReference type="Proteomes" id="UP001165363">
    <property type="component" value="Unassembled WGS sequence"/>
</dbReference>
<accession>A0ABT0RMS7</accession>
<protein>
    <submittedName>
        <fullName evidence="3">ABC-type transport auxiliary lipoprotein family protein</fullName>
    </submittedName>
</protein>
<dbReference type="RefSeq" id="WP_249847643.1">
    <property type="nucleotide sequence ID" value="NZ_JAMGBD010000001.1"/>
</dbReference>
<evidence type="ECO:0000259" key="2">
    <source>
        <dbReference type="Pfam" id="PF03886"/>
    </source>
</evidence>
<feature type="chain" id="PRO_5045248253" evidence="1">
    <location>
        <begin position="24"/>
        <end position="198"/>
    </location>
</feature>
<keyword evidence="4" id="KW-1185">Reference proteome</keyword>
<dbReference type="SUPFAM" id="SSF159594">
    <property type="entry name" value="XCC0632-like"/>
    <property type="match status" value="1"/>
</dbReference>
<proteinExistence type="predicted"/>
<organism evidence="3 4">
    <name type="scientific">Sphingomonas alba</name>
    <dbReference type="NCBI Taxonomy" id="2908208"/>
    <lineage>
        <taxon>Bacteria</taxon>
        <taxon>Pseudomonadati</taxon>
        <taxon>Pseudomonadota</taxon>
        <taxon>Alphaproteobacteria</taxon>
        <taxon>Sphingomonadales</taxon>
        <taxon>Sphingomonadaceae</taxon>
        <taxon>Sphingomonas</taxon>
    </lineage>
</organism>
<dbReference type="EMBL" id="JAMGBD010000001">
    <property type="protein sequence ID" value="MCL6683594.1"/>
    <property type="molecule type" value="Genomic_DNA"/>
</dbReference>
<name>A0ABT0RMS7_9SPHN</name>
<reference evidence="3" key="1">
    <citation type="submission" date="2022-05" db="EMBL/GenBank/DDBJ databases">
        <authorList>
            <person name="Jo J.-H."/>
            <person name="Im W.-T."/>
        </authorList>
    </citation>
    <scope>NUCLEOTIDE SEQUENCE</scope>
    <source>
        <strain evidence="3">SE158</strain>
    </source>
</reference>
<evidence type="ECO:0000313" key="4">
    <source>
        <dbReference type="Proteomes" id="UP001165363"/>
    </source>
</evidence>
<feature type="domain" description="ABC-type transport auxiliary lipoprotein component" evidence="2">
    <location>
        <begin position="35"/>
        <end position="193"/>
    </location>
</feature>
<dbReference type="InterPro" id="IPR005586">
    <property type="entry name" value="ABC_trans_aux"/>
</dbReference>
<sequence>MRMMLRVSLAAAMAMSLGGCALLGGGPKPPPWLLTLTPSAPAPTSVVRSANAGEAVTIDVPVIPKELRSVRVPAQVGETAIAYIKDLQWVDTPDHLFQDLLQETVLRTTNRVVIDPKQSTLDPGLVVTGQLLSFGYEAGQGTVLVRYDAALSAAGGTRVETRRFEARAPADGTAATVGPALNTAANQVANDVAKWIGG</sequence>